<keyword evidence="1" id="KW-0175">Coiled coil</keyword>
<name>A0A2M7QKW6_9BACT</name>
<proteinExistence type="predicted"/>
<evidence type="ECO:0000256" key="2">
    <source>
        <dbReference type="SAM" id="MobiDB-lite"/>
    </source>
</evidence>
<protein>
    <submittedName>
        <fullName evidence="3">Uncharacterized protein</fullName>
    </submittedName>
</protein>
<feature type="region of interest" description="Disordered" evidence="2">
    <location>
        <begin position="86"/>
        <end position="106"/>
    </location>
</feature>
<accession>A0A2M7QKW6</accession>
<evidence type="ECO:0000256" key="1">
    <source>
        <dbReference type="SAM" id="Coils"/>
    </source>
</evidence>
<sequence>MSGPSTPDITPPTIDVIRPTGQEQRAIVAAQVEKPIQPSWQAEIAQMEQCLSGDPTIPGVEKTFSFLAGFSGRKLIDAQREELIEQTQSKSKLTSGKEKREEQKRVNEAKAKLKRFDKLLVKLEEKQSKIDIDVLRLQGNKEDTSASASTLQEQALGFDIETMQLETAQVFLTKTMANLKKLESQYLAAGHQSAPKNVTNQMQYIEQRLQNVEKRQSEINTERKKLSDADPKLKVNQVKVVALGIAKAVSGEAQIPDAVQQKIVSDPAGYLEDVIVGAVENPAQMAQLQAAGIVNEQSAQDLIEAVHMLKEEKEIIRDERK</sequence>
<comment type="caution">
    <text evidence="3">The sequence shown here is derived from an EMBL/GenBank/DDBJ whole genome shotgun (WGS) entry which is preliminary data.</text>
</comment>
<organism evidence="3 4">
    <name type="scientific">Candidatus Roizmanbacteria bacterium CG_4_10_14_0_8_um_filter_33_9</name>
    <dbReference type="NCBI Taxonomy" id="1974826"/>
    <lineage>
        <taxon>Bacteria</taxon>
        <taxon>Candidatus Roizmaniibacteriota</taxon>
    </lineage>
</organism>
<feature type="coiled-coil region" evidence="1">
    <location>
        <begin position="202"/>
        <end position="229"/>
    </location>
</feature>
<gene>
    <name evidence="3" type="ORF">COY87_00565</name>
</gene>
<reference evidence="4" key="1">
    <citation type="submission" date="2017-09" db="EMBL/GenBank/DDBJ databases">
        <title>Depth-based differentiation of microbial function through sediment-hosted aquifers and enrichment of novel symbionts in the deep terrestrial subsurface.</title>
        <authorList>
            <person name="Probst A.J."/>
            <person name="Ladd B."/>
            <person name="Jarett J.K."/>
            <person name="Geller-Mcgrath D.E."/>
            <person name="Sieber C.M.K."/>
            <person name="Emerson J.B."/>
            <person name="Anantharaman K."/>
            <person name="Thomas B.C."/>
            <person name="Malmstrom R."/>
            <person name="Stieglmeier M."/>
            <person name="Klingl A."/>
            <person name="Woyke T."/>
            <person name="Ryan C.M."/>
            <person name="Banfield J.F."/>
        </authorList>
    </citation>
    <scope>NUCLEOTIDE SEQUENCE [LARGE SCALE GENOMIC DNA]</scope>
</reference>
<evidence type="ECO:0000313" key="4">
    <source>
        <dbReference type="Proteomes" id="UP000229401"/>
    </source>
</evidence>
<dbReference type="Proteomes" id="UP000229401">
    <property type="component" value="Unassembled WGS sequence"/>
</dbReference>
<dbReference type="AlphaFoldDB" id="A0A2M7QKW6"/>
<feature type="compositionally biased region" description="Basic and acidic residues" evidence="2">
    <location>
        <begin position="95"/>
        <end position="106"/>
    </location>
</feature>
<feature type="non-terminal residue" evidence="3">
    <location>
        <position position="321"/>
    </location>
</feature>
<dbReference type="EMBL" id="PFLI01000021">
    <property type="protein sequence ID" value="PIY72500.1"/>
    <property type="molecule type" value="Genomic_DNA"/>
</dbReference>
<evidence type="ECO:0000313" key="3">
    <source>
        <dbReference type="EMBL" id="PIY72500.1"/>
    </source>
</evidence>